<gene>
    <name evidence="2" type="ORF">A2729_03020</name>
</gene>
<dbReference type="STRING" id="1797532.A2729_03020"/>
<evidence type="ECO:0000313" key="2">
    <source>
        <dbReference type="EMBL" id="OGY42860.1"/>
    </source>
</evidence>
<dbReference type="AlphaFoldDB" id="A0A1G1XTC9"/>
<evidence type="ECO:0000313" key="3">
    <source>
        <dbReference type="Proteomes" id="UP000178930"/>
    </source>
</evidence>
<protein>
    <submittedName>
        <fullName evidence="2">Uncharacterized protein</fullName>
    </submittedName>
</protein>
<accession>A0A1G1XTC9</accession>
<evidence type="ECO:0000256" key="1">
    <source>
        <dbReference type="SAM" id="Phobius"/>
    </source>
</evidence>
<dbReference type="Proteomes" id="UP000178930">
    <property type="component" value="Unassembled WGS sequence"/>
</dbReference>
<keyword evidence="1" id="KW-0472">Membrane</keyword>
<sequence>MLIPKKISGSKKWILAAVILVILIIIVYLIFANFLADKIELGKPISFKVKTLSLPPLTAELKSDFLNQSPYQDLILNGELPVTAEKTGRTNPFEKIPILSVVEEE</sequence>
<dbReference type="EMBL" id="MHIB01000049">
    <property type="protein sequence ID" value="OGY42860.1"/>
    <property type="molecule type" value="Genomic_DNA"/>
</dbReference>
<keyword evidence="1" id="KW-0812">Transmembrane</keyword>
<keyword evidence="1" id="KW-1133">Transmembrane helix</keyword>
<feature type="transmembrane region" description="Helical" evidence="1">
    <location>
        <begin position="12"/>
        <end position="36"/>
    </location>
</feature>
<organism evidence="2 3">
    <name type="scientific">Candidatus Buchananbacteria bacterium RIFCSPHIGHO2_01_FULL_39_14</name>
    <dbReference type="NCBI Taxonomy" id="1797532"/>
    <lineage>
        <taxon>Bacteria</taxon>
        <taxon>Candidatus Buchananiibacteriota</taxon>
    </lineage>
</organism>
<comment type="caution">
    <text evidence="2">The sequence shown here is derived from an EMBL/GenBank/DDBJ whole genome shotgun (WGS) entry which is preliminary data.</text>
</comment>
<name>A0A1G1XTC9_9BACT</name>
<reference evidence="2 3" key="1">
    <citation type="journal article" date="2016" name="Nat. Commun.">
        <title>Thousands of microbial genomes shed light on interconnected biogeochemical processes in an aquifer system.</title>
        <authorList>
            <person name="Anantharaman K."/>
            <person name="Brown C.T."/>
            <person name="Hug L.A."/>
            <person name="Sharon I."/>
            <person name="Castelle C.J."/>
            <person name="Probst A.J."/>
            <person name="Thomas B.C."/>
            <person name="Singh A."/>
            <person name="Wilkins M.J."/>
            <person name="Karaoz U."/>
            <person name="Brodie E.L."/>
            <person name="Williams K.H."/>
            <person name="Hubbard S.S."/>
            <person name="Banfield J.F."/>
        </authorList>
    </citation>
    <scope>NUCLEOTIDE SEQUENCE [LARGE SCALE GENOMIC DNA]</scope>
</reference>
<proteinExistence type="predicted"/>